<keyword evidence="2" id="KW-0812">Transmembrane</keyword>
<dbReference type="EMBL" id="OU503051">
    <property type="protein sequence ID" value="CAI9779070.1"/>
    <property type="molecule type" value="Genomic_DNA"/>
</dbReference>
<keyword evidence="5" id="KW-0472">Membrane</keyword>
<evidence type="ECO:0000259" key="7">
    <source>
        <dbReference type="PROSITE" id="PS50927"/>
    </source>
</evidence>
<gene>
    <name evidence="8" type="ORF">FPE_LOCUS26500</name>
</gene>
<dbReference type="Pfam" id="PF01453">
    <property type="entry name" value="B_lectin"/>
    <property type="match status" value="1"/>
</dbReference>
<dbReference type="SMART" id="SM00108">
    <property type="entry name" value="B_lectin"/>
    <property type="match status" value="1"/>
</dbReference>
<accession>A0AAD2A4Z6</accession>
<dbReference type="SUPFAM" id="SSF51110">
    <property type="entry name" value="alpha-D-mannose-specific plant lectins"/>
    <property type="match status" value="1"/>
</dbReference>
<evidence type="ECO:0000256" key="6">
    <source>
        <dbReference type="ARBA" id="ARBA00023180"/>
    </source>
</evidence>
<sequence>MFHFRSVSRILSKTRSQPLKIDLQPLLTNHLFLLFRKFKVSSSFEKGASISVEGKNFITFLDNSFICGFYGMGSKAYWFAIWFINSKEKTAVWTANWDRLVNSQGSRLSIRRDGTMVLTDIDGSIKWQTNTTSADVAAELLNTGNLVFDESTRQIFSGKVLMFLRILFHLLKYSPRTKN</sequence>
<dbReference type="PANTHER" id="PTHR47974:SF4">
    <property type="entry name" value="RECEPTOR-LIKE SERINE_THREONINE-PROTEIN KINASE"/>
    <property type="match status" value="1"/>
</dbReference>
<evidence type="ECO:0000256" key="2">
    <source>
        <dbReference type="ARBA" id="ARBA00022692"/>
    </source>
</evidence>
<keyword evidence="3" id="KW-0732">Signal</keyword>
<dbReference type="Proteomes" id="UP000834106">
    <property type="component" value="Chromosome 16"/>
</dbReference>
<dbReference type="GO" id="GO:0016020">
    <property type="term" value="C:membrane"/>
    <property type="evidence" value="ECO:0007669"/>
    <property type="project" value="UniProtKB-SubCell"/>
</dbReference>
<reference evidence="8" key="1">
    <citation type="submission" date="2023-05" db="EMBL/GenBank/DDBJ databases">
        <authorList>
            <person name="Huff M."/>
        </authorList>
    </citation>
    <scope>NUCLEOTIDE SEQUENCE</scope>
</reference>
<evidence type="ECO:0000256" key="5">
    <source>
        <dbReference type="ARBA" id="ARBA00023136"/>
    </source>
</evidence>
<proteinExistence type="predicted"/>
<protein>
    <recommendedName>
        <fullName evidence="7">Bulb-type lectin domain-containing protein</fullName>
    </recommendedName>
</protein>
<evidence type="ECO:0000256" key="1">
    <source>
        <dbReference type="ARBA" id="ARBA00004167"/>
    </source>
</evidence>
<keyword evidence="4" id="KW-1133">Transmembrane helix</keyword>
<dbReference type="PROSITE" id="PS50927">
    <property type="entry name" value="BULB_LECTIN"/>
    <property type="match status" value="1"/>
</dbReference>
<evidence type="ECO:0000313" key="9">
    <source>
        <dbReference type="Proteomes" id="UP000834106"/>
    </source>
</evidence>
<dbReference type="Gene3D" id="2.90.10.10">
    <property type="entry name" value="Bulb-type lectin domain"/>
    <property type="match status" value="1"/>
</dbReference>
<comment type="subcellular location">
    <subcellularLocation>
        <location evidence="1">Membrane</location>
        <topology evidence="1">Single-pass membrane protein</topology>
    </subcellularLocation>
</comment>
<organism evidence="8 9">
    <name type="scientific">Fraxinus pennsylvanica</name>
    <dbReference type="NCBI Taxonomy" id="56036"/>
    <lineage>
        <taxon>Eukaryota</taxon>
        <taxon>Viridiplantae</taxon>
        <taxon>Streptophyta</taxon>
        <taxon>Embryophyta</taxon>
        <taxon>Tracheophyta</taxon>
        <taxon>Spermatophyta</taxon>
        <taxon>Magnoliopsida</taxon>
        <taxon>eudicotyledons</taxon>
        <taxon>Gunneridae</taxon>
        <taxon>Pentapetalae</taxon>
        <taxon>asterids</taxon>
        <taxon>lamiids</taxon>
        <taxon>Lamiales</taxon>
        <taxon>Oleaceae</taxon>
        <taxon>Oleeae</taxon>
        <taxon>Fraxinus</taxon>
    </lineage>
</organism>
<keyword evidence="6" id="KW-0325">Glycoprotein</keyword>
<dbReference type="InterPro" id="IPR036426">
    <property type="entry name" value="Bulb-type_lectin_dom_sf"/>
</dbReference>
<name>A0AAD2A4Z6_9LAMI</name>
<evidence type="ECO:0000256" key="4">
    <source>
        <dbReference type="ARBA" id="ARBA00022989"/>
    </source>
</evidence>
<evidence type="ECO:0000256" key="3">
    <source>
        <dbReference type="ARBA" id="ARBA00022729"/>
    </source>
</evidence>
<dbReference type="PANTHER" id="PTHR47974">
    <property type="entry name" value="OS07G0415500 PROTEIN"/>
    <property type="match status" value="1"/>
</dbReference>
<dbReference type="AlphaFoldDB" id="A0AAD2A4Z6"/>
<feature type="domain" description="Bulb-type lectin" evidence="7">
    <location>
        <begin position="35"/>
        <end position="161"/>
    </location>
</feature>
<dbReference type="InterPro" id="IPR001480">
    <property type="entry name" value="Bulb-type_lectin_dom"/>
</dbReference>
<keyword evidence="9" id="KW-1185">Reference proteome</keyword>
<evidence type="ECO:0000313" key="8">
    <source>
        <dbReference type="EMBL" id="CAI9779070.1"/>
    </source>
</evidence>